<evidence type="ECO:0000313" key="3">
    <source>
        <dbReference type="Proteomes" id="UP000019763"/>
    </source>
</evidence>
<keyword evidence="3" id="KW-1185">Reference proteome</keyword>
<dbReference type="RefSeq" id="XP_011128803.1">
    <property type="nucleotide sequence ID" value="XM_011130501.1"/>
</dbReference>
<dbReference type="VEuPathDB" id="CryptoDB:GNI_011240"/>
<feature type="region of interest" description="Disordered" evidence="1">
    <location>
        <begin position="1201"/>
        <end position="1240"/>
    </location>
</feature>
<sequence>MAAGFVSRLIEGYLREEEVWVPRVSAKIREDVMDMVESICEEVDPWCRRKRGPDCESCSGQWMCAAEILVEVFEPERLAKLLERHDVISPVDAERLGVSPLWRLACVLKTHLVYRQLRKIIHMLGVRLEELLGGRTTLYAFGLAGVRRLPRSEEARRLMIAASAFSNRLESGLSRGREHSLSHGSGTGFWLCMTGRAVVLTAAMRVALGPHWFAQLAALWRTAARAPPPEQLSDYGVVGCLLMRSRAVKDGVTLLSTFCGIPDKLLEQLPRSLFHTSPDGREFESALNLVTSWTKEILAIATVGAIAATRTPRTLGAVGSRHDVEHALFAEVPTDLLMARAVAPPVRLWDDVTASQAEPGPMQLVKKYLAEEATETVAAEITEAGRNEYFAKLKMFLTTLRNLVPSTPVGVNERHCVGLVGSCRWRWFSYVTALLKKIRCMGLQRRFDSELAHLLAPFRKRLEELKYGAMPLSAGVSDEWLLSCLLQRSTQALDPKLLLTNLEVSVSEGEQRCKEMLYCESFGKHYRKLPQSPARRRIVLAASLLWHLLCRAHYRPATRKKAKRQDPDFRHWNTATRVRLGVTTVLFHELGPEPFAKLASLWRQRTQAPPATILSDRCLIACLIRDVTFRSHEILAFCDRYNVPAAEFNNQRCAVIDENFDVMHQILYPADPLVIDDPEAIEDPENLVIDDDPEALVIDDDPAALVIDDDPEALVIDDDPAALVIDDDPAALVIDDDPAALVIDDPVVVAPRATTDLLQATIDEVTRRMRATELTRPGPSWPARRGRQKAGQKEARKLPGNATRKMKAGTEVPLNLNLSADPIAAANVPLKMAAAGFVTRVIARCLAAEEAEARESLQQARKAWIAAATAATVCRVNEAAERWGELRQDLLAVQDKNPDPIPDPTPNPVPGGVLGLGRPAGPQEEFMTSVEDCFATSAYRKEAVHCEACAWPLVLVGTMACARFEQKRLAGLLDRYDVEALRFRDPRAPLVSAGSAAWRFACMLKTRLYYGKRATVATRVGLHPEEEFRGRDRLYAFGLDGLQRLPRSEESRRLVLAASFVSHWLYTGFHSAPPTGRTWRSLSQRAMLVASAVKIGLGPELFAELAALWRSIARAPPTGELSDLAVVGCLLKATRLVQTKICALSTLCGVPDHFLDSASKRLVDTTPDGREFESALRRIGAWTRELLALNVAGALGASGLDADSAAPEPDADDPTGATPKKRAATRKKRATPDSEPLGSIPSSVTEVEFVKRAPAALLRARRDASSGVVRDSETRETPVVAELIREYVSAEAGPRFEESAFRFLSKRGPWLMRWLNRFLDRPDRERTRLLARRPTAPPVFSSCGWKWAWLAGSLCEALRRAGLQAPFTRLRHRLVASYEVKERAWVLPHEDSAPAGAADSDSAPAGEDSAPAGEDSAPAGEDSAPAGEDVSCGSELSVFPEMSDEWVLGCLLQRKARSYRTVRLFSSLGVKDSDALDCRGMLYYDGVGANFRQLPCASDARTCVLAASQLSEWLRKAAQPRRRVGSCFGVESLGTENRCRWCQLTSSRLALTVVFHRVLGDAVFGRVATFWRKRSGAPPRILLSDRCLVGCLLQGIVIPPRTLEAFFNEHNVPLTHLTDHTCAALDKNFDTMQRLLYPNQHDLSTPAPTPAPTRIPTAAPDPRPEAERQKRRTDVSAEQSQLPLKKRALARCLSD</sequence>
<feature type="compositionally biased region" description="Basic residues" evidence="1">
    <location>
        <begin position="1219"/>
        <end position="1229"/>
    </location>
</feature>
<dbReference type="Proteomes" id="UP000019763">
    <property type="component" value="Unassembled WGS sequence"/>
</dbReference>
<evidence type="ECO:0000313" key="2">
    <source>
        <dbReference type="EMBL" id="EZG85909.1"/>
    </source>
</evidence>
<reference evidence="2" key="1">
    <citation type="submission" date="2013-12" db="EMBL/GenBank/DDBJ databases">
        <authorList>
            <person name="Omoto C.K."/>
            <person name="Sibley D."/>
            <person name="Venepally P."/>
            <person name="Hadjithomas M."/>
            <person name="Karamycheva S."/>
            <person name="Brunk B."/>
            <person name="Roos D."/>
            <person name="Caler E."/>
            <person name="Lorenzi H."/>
        </authorList>
    </citation>
    <scope>NUCLEOTIDE SEQUENCE</scope>
</reference>
<feature type="region of interest" description="Disordered" evidence="1">
    <location>
        <begin position="773"/>
        <end position="801"/>
    </location>
</feature>
<proteinExistence type="predicted"/>
<name>A0A023BCP3_GRENI</name>
<organism evidence="2 3">
    <name type="scientific">Gregarina niphandrodes</name>
    <name type="common">Septate eugregarine</name>
    <dbReference type="NCBI Taxonomy" id="110365"/>
    <lineage>
        <taxon>Eukaryota</taxon>
        <taxon>Sar</taxon>
        <taxon>Alveolata</taxon>
        <taxon>Apicomplexa</taxon>
        <taxon>Conoidasida</taxon>
        <taxon>Gregarinasina</taxon>
        <taxon>Eugregarinorida</taxon>
        <taxon>Gregarinidae</taxon>
        <taxon>Gregarina</taxon>
    </lineage>
</organism>
<accession>A0A023BCP3</accession>
<feature type="region of interest" description="Disordered" evidence="1">
    <location>
        <begin position="1640"/>
        <end position="1683"/>
    </location>
</feature>
<feature type="compositionally biased region" description="Low complexity" evidence="1">
    <location>
        <begin position="1393"/>
        <end position="1414"/>
    </location>
</feature>
<dbReference type="GeneID" id="22910666"/>
<evidence type="ECO:0000256" key="1">
    <source>
        <dbReference type="SAM" id="MobiDB-lite"/>
    </source>
</evidence>
<protein>
    <submittedName>
        <fullName evidence="2">Uncharacterized protein</fullName>
    </submittedName>
</protein>
<comment type="caution">
    <text evidence="2">The sequence shown here is derived from an EMBL/GenBank/DDBJ whole genome shotgun (WGS) entry which is preliminary data.</text>
</comment>
<gene>
    <name evidence="2" type="ORF">GNI_011240</name>
</gene>
<dbReference type="EMBL" id="AFNH02000084">
    <property type="protein sequence ID" value="EZG85909.1"/>
    <property type="molecule type" value="Genomic_DNA"/>
</dbReference>
<feature type="region of interest" description="Disordered" evidence="1">
    <location>
        <begin position="1392"/>
        <end position="1432"/>
    </location>
</feature>
<feature type="compositionally biased region" description="Basic and acidic residues" evidence="1">
    <location>
        <begin position="1662"/>
        <end position="1675"/>
    </location>
</feature>
<feature type="compositionally biased region" description="Low complexity" evidence="1">
    <location>
        <begin position="1201"/>
        <end position="1218"/>
    </location>
</feature>